<reference evidence="2 3" key="1">
    <citation type="submission" date="2014-11" db="EMBL/GenBank/DDBJ databases">
        <title>Complete genome sequence and analysis of Lactobacillus hokkaidonensis LOOC260T.</title>
        <authorList>
            <person name="Tanizawa Y."/>
            <person name="Tohno M."/>
            <person name="Kaminuma E."/>
            <person name="Nakamura Y."/>
            <person name="Arita M."/>
        </authorList>
    </citation>
    <scope>NUCLEOTIDE SEQUENCE [LARGE SCALE GENOMIC DNA]</scope>
    <source>
        <strain evidence="2 3">LOOC260</strain>
    </source>
</reference>
<dbReference type="EMBL" id="AP014680">
    <property type="protein sequence ID" value="BAP86132.1"/>
    <property type="molecule type" value="Genomic_DNA"/>
</dbReference>
<gene>
    <name evidence="2" type="ORF">LOOC260_116240</name>
</gene>
<protein>
    <submittedName>
        <fullName evidence="2">Uncharacterized protein</fullName>
    </submittedName>
</protein>
<keyword evidence="1" id="KW-0812">Transmembrane</keyword>
<dbReference type="Proteomes" id="UP000031620">
    <property type="component" value="Chromosome"/>
</dbReference>
<sequence>MKEKLMQQRQRLQVRLVIWIVTTISFYVIRVFVWTQIVTYIAWLSSAYCLVLFGLIIRISWMISRDDK</sequence>
<dbReference type="RefSeq" id="WP_041094205.1">
    <property type="nucleotide sequence ID" value="NZ_AP014680.1"/>
</dbReference>
<evidence type="ECO:0000256" key="1">
    <source>
        <dbReference type="SAM" id="Phobius"/>
    </source>
</evidence>
<evidence type="ECO:0000313" key="2">
    <source>
        <dbReference type="EMBL" id="BAP86132.1"/>
    </source>
</evidence>
<feature type="transmembrane region" description="Helical" evidence="1">
    <location>
        <begin position="12"/>
        <end position="34"/>
    </location>
</feature>
<keyword evidence="1" id="KW-0472">Membrane</keyword>
<dbReference type="HOGENOM" id="CLU_203876_0_0_9"/>
<proteinExistence type="predicted"/>
<feature type="transmembrane region" description="Helical" evidence="1">
    <location>
        <begin position="40"/>
        <end position="61"/>
    </location>
</feature>
<keyword evidence="1" id="KW-1133">Transmembrane helix</keyword>
<name>A0A0A1GV88_9LACO</name>
<dbReference type="KEGG" id="lho:LOOC260_116240"/>
<dbReference type="STRING" id="1291742.LOOC260_116240"/>
<organism evidence="2 3">
    <name type="scientific">Paucilactobacillus hokkaidonensis JCM 18461</name>
    <dbReference type="NCBI Taxonomy" id="1291742"/>
    <lineage>
        <taxon>Bacteria</taxon>
        <taxon>Bacillati</taxon>
        <taxon>Bacillota</taxon>
        <taxon>Bacilli</taxon>
        <taxon>Lactobacillales</taxon>
        <taxon>Lactobacillaceae</taxon>
        <taxon>Paucilactobacillus</taxon>
    </lineage>
</organism>
<accession>A0A0A1GV88</accession>
<evidence type="ECO:0000313" key="3">
    <source>
        <dbReference type="Proteomes" id="UP000031620"/>
    </source>
</evidence>
<dbReference type="AlphaFoldDB" id="A0A0A1GV88"/>